<evidence type="ECO:0000256" key="3">
    <source>
        <dbReference type="ARBA" id="ARBA00012438"/>
    </source>
</evidence>
<dbReference type="KEGG" id="mri:Mal4_18580"/>
<evidence type="ECO:0000256" key="8">
    <source>
        <dbReference type="ARBA" id="ARBA00022989"/>
    </source>
</evidence>
<name>A0A517Z510_9PLAN</name>
<proteinExistence type="predicted"/>
<accession>A0A517Z510</accession>
<dbReference type="EC" id="2.7.13.3" evidence="3"/>
<keyword evidence="6 12" id="KW-0812">Transmembrane</keyword>
<feature type="transmembrane region" description="Helical" evidence="12">
    <location>
        <begin position="20"/>
        <end position="43"/>
    </location>
</feature>
<dbReference type="EMBL" id="CP036275">
    <property type="protein sequence ID" value="QDU37544.1"/>
    <property type="molecule type" value="Genomic_DNA"/>
</dbReference>
<keyword evidence="5 15" id="KW-0808">Transferase</keyword>
<dbReference type="SMART" id="SM00304">
    <property type="entry name" value="HAMP"/>
    <property type="match status" value="1"/>
</dbReference>
<keyword evidence="4" id="KW-0597">Phosphoprotein</keyword>
<dbReference type="SMART" id="SM00388">
    <property type="entry name" value="HisKA"/>
    <property type="match status" value="1"/>
</dbReference>
<dbReference type="FunFam" id="1.10.287.130:FF:000001">
    <property type="entry name" value="Two-component sensor histidine kinase"/>
    <property type="match status" value="1"/>
</dbReference>
<keyword evidence="8 12" id="KW-1133">Transmembrane helix</keyword>
<organism evidence="15 16">
    <name type="scientific">Maioricimonas rarisocia</name>
    <dbReference type="NCBI Taxonomy" id="2528026"/>
    <lineage>
        <taxon>Bacteria</taxon>
        <taxon>Pseudomonadati</taxon>
        <taxon>Planctomycetota</taxon>
        <taxon>Planctomycetia</taxon>
        <taxon>Planctomycetales</taxon>
        <taxon>Planctomycetaceae</taxon>
        <taxon>Maioricimonas</taxon>
    </lineage>
</organism>
<protein>
    <recommendedName>
        <fullName evidence="3">histidine kinase</fullName>
        <ecNumber evidence="3">2.7.13.3</ecNumber>
    </recommendedName>
</protein>
<feature type="region of interest" description="Disordered" evidence="11">
    <location>
        <begin position="476"/>
        <end position="497"/>
    </location>
</feature>
<keyword evidence="10 12" id="KW-0472">Membrane</keyword>
<evidence type="ECO:0000256" key="6">
    <source>
        <dbReference type="ARBA" id="ARBA00022692"/>
    </source>
</evidence>
<dbReference type="InterPro" id="IPR036097">
    <property type="entry name" value="HisK_dim/P_sf"/>
</dbReference>
<dbReference type="Proteomes" id="UP000320496">
    <property type="component" value="Chromosome"/>
</dbReference>
<feature type="domain" description="Histidine kinase" evidence="13">
    <location>
        <begin position="254"/>
        <end position="474"/>
    </location>
</feature>
<dbReference type="GO" id="GO:0000155">
    <property type="term" value="F:phosphorelay sensor kinase activity"/>
    <property type="evidence" value="ECO:0007669"/>
    <property type="project" value="InterPro"/>
</dbReference>
<dbReference type="PROSITE" id="PS50885">
    <property type="entry name" value="HAMP"/>
    <property type="match status" value="1"/>
</dbReference>
<dbReference type="GO" id="GO:0005886">
    <property type="term" value="C:plasma membrane"/>
    <property type="evidence" value="ECO:0007669"/>
    <property type="project" value="TreeGrafter"/>
</dbReference>
<dbReference type="SUPFAM" id="SSF47384">
    <property type="entry name" value="Homodimeric domain of signal transducing histidine kinase"/>
    <property type="match status" value="1"/>
</dbReference>
<dbReference type="PROSITE" id="PS50109">
    <property type="entry name" value="HIS_KIN"/>
    <property type="match status" value="1"/>
</dbReference>
<evidence type="ECO:0000256" key="9">
    <source>
        <dbReference type="ARBA" id="ARBA00023012"/>
    </source>
</evidence>
<dbReference type="Gene3D" id="3.30.565.10">
    <property type="entry name" value="Histidine kinase-like ATPase, C-terminal domain"/>
    <property type="match status" value="1"/>
</dbReference>
<evidence type="ECO:0000313" key="15">
    <source>
        <dbReference type="EMBL" id="QDU37544.1"/>
    </source>
</evidence>
<dbReference type="CDD" id="cd06225">
    <property type="entry name" value="HAMP"/>
    <property type="match status" value="1"/>
</dbReference>
<dbReference type="CDD" id="cd16922">
    <property type="entry name" value="HATPase_EvgS-ArcB-TorS-like"/>
    <property type="match status" value="1"/>
</dbReference>
<dbReference type="PANTHER" id="PTHR45436:SF5">
    <property type="entry name" value="SENSOR HISTIDINE KINASE TRCS"/>
    <property type="match status" value="1"/>
</dbReference>
<dbReference type="AlphaFoldDB" id="A0A517Z510"/>
<evidence type="ECO:0000256" key="11">
    <source>
        <dbReference type="SAM" id="MobiDB-lite"/>
    </source>
</evidence>
<evidence type="ECO:0000259" key="13">
    <source>
        <dbReference type="PROSITE" id="PS50109"/>
    </source>
</evidence>
<evidence type="ECO:0000256" key="12">
    <source>
        <dbReference type="SAM" id="Phobius"/>
    </source>
</evidence>
<dbReference type="InterPro" id="IPR004358">
    <property type="entry name" value="Sig_transdc_His_kin-like_C"/>
</dbReference>
<dbReference type="InterPro" id="IPR005467">
    <property type="entry name" value="His_kinase_dom"/>
</dbReference>
<keyword evidence="9" id="KW-0902">Two-component regulatory system</keyword>
<evidence type="ECO:0000256" key="5">
    <source>
        <dbReference type="ARBA" id="ARBA00022679"/>
    </source>
</evidence>
<dbReference type="Gene3D" id="6.10.340.10">
    <property type="match status" value="1"/>
</dbReference>
<evidence type="ECO:0000256" key="7">
    <source>
        <dbReference type="ARBA" id="ARBA00022777"/>
    </source>
</evidence>
<sequence>MSSGDDRSTDGWLRRLWRTLRFRLAVWNALVVVLTAGVTLLGLRQGVQWALLHEMDQILIEDVHEIALALEETRPDDFGALIDDLERKALGHKHHGWFVELRTAKGDVVWSSIDAPVDPLSAVPVRELTPRSTQNFRLVQRTVPVGPRQVSVIRVGARLELMQADMARVDQMVFIAAGGVLLLAPLCGYWLASRAARAVGEIIQTASRLRPTHLDERLPVRGTGDELDQLAETVNGLLDRIAAYLQQRRDFVANSAHELRTPLAAIRSSVEVALSGGRSPEEYEDLLVDIIDQSGTLETLVNQLLLLSETEVDQLRKQGEPVAFDDVVTKAVEMFRGVAESRHIDITLSRCDDVNLVGNRTHLRQVVNNLVDNAVKYTLEGGHVDVELVHLDCKQAARLTVRDTGIGISVDDLQHVFERFFRADRSRSREHGITGTGLGLCICQAVAVAHGGTITCESQLDEGTCVTVTLPLKSAGTKDQPGHTASMPGRLTGTTVS</sequence>
<dbReference type="SUPFAM" id="SSF55874">
    <property type="entry name" value="ATPase domain of HSP90 chaperone/DNA topoisomerase II/histidine kinase"/>
    <property type="match status" value="1"/>
</dbReference>
<keyword evidence="7 15" id="KW-0418">Kinase</keyword>
<dbReference type="Pfam" id="PF00512">
    <property type="entry name" value="HisKA"/>
    <property type="match status" value="1"/>
</dbReference>
<evidence type="ECO:0000256" key="10">
    <source>
        <dbReference type="ARBA" id="ARBA00023136"/>
    </source>
</evidence>
<dbReference type="RefSeq" id="WP_145368445.1">
    <property type="nucleotide sequence ID" value="NZ_CP036275.1"/>
</dbReference>
<evidence type="ECO:0000256" key="4">
    <source>
        <dbReference type="ARBA" id="ARBA00022553"/>
    </source>
</evidence>
<keyword evidence="16" id="KW-1185">Reference proteome</keyword>
<feature type="domain" description="HAMP" evidence="14">
    <location>
        <begin position="193"/>
        <end position="246"/>
    </location>
</feature>
<dbReference type="PANTHER" id="PTHR45436">
    <property type="entry name" value="SENSOR HISTIDINE KINASE YKOH"/>
    <property type="match status" value="1"/>
</dbReference>
<comment type="catalytic activity">
    <reaction evidence="1">
        <text>ATP + protein L-histidine = ADP + protein N-phospho-L-histidine.</text>
        <dbReference type="EC" id="2.7.13.3"/>
    </reaction>
</comment>
<dbReference type="InterPro" id="IPR003661">
    <property type="entry name" value="HisK_dim/P_dom"/>
</dbReference>
<dbReference type="InterPro" id="IPR003660">
    <property type="entry name" value="HAMP_dom"/>
</dbReference>
<dbReference type="Pfam" id="PF02518">
    <property type="entry name" value="HATPase_c"/>
    <property type="match status" value="1"/>
</dbReference>
<gene>
    <name evidence="15" type="primary">baeS</name>
    <name evidence="15" type="ORF">Mal4_18580</name>
</gene>
<dbReference type="InterPro" id="IPR003594">
    <property type="entry name" value="HATPase_dom"/>
</dbReference>
<dbReference type="CDD" id="cd00082">
    <property type="entry name" value="HisKA"/>
    <property type="match status" value="1"/>
</dbReference>
<dbReference type="Pfam" id="PF00672">
    <property type="entry name" value="HAMP"/>
    <property type="match status" value="1"/>
</dbReference>
<evidence type="ECO:0000256" key="1">
    <source>
        <dbReference type="ARBA" id="ARBA00000085"/>
    </source>
</evidence>
<dbReference type="SMART" id="SM00387">
    <property type="entry name" value="HATPase_c"/>
    <property type="match status" value="1"/>
</dbReference>
<dbReference type="FunFam" id="3.30.565.10:FF:000006">
    <property type="entry name" value="Sensor histidine kinase WalK"/>
    <property type="match status" value="1"/>
</dbReference>
<dbReference type="InterPro" id="IPR036890">
    <property type="entry name" value="HATPase_C_sf"/>
</dbReference>
<evidence type="ECO:0000313" key="16">
    <source>
        <dbReference type="Proteomes" id="UP000320496"/>
    </source>
</evidence>
<dbReference type="PRINTS" id="PR00344">
    <property type="entry name" value="BCTRLSENSOR"/>
</dbReference>
<reference evidence="15 16" key="1">
    <citation type="submission" date="2019-02" db="EMBL/GenBank/DDBJ databases">
        <title>Deep-cultivation of Planctomycetes and their phenomic and genomic characterization uncovers novel biology.</title>
        <authorList>
            <person name="Wiegand S."/>
            <person name="Jogler M."/>
            <person name="Boedeker C."/>
            <person name="Pinto D."/>
            <person name="Vollmers J."/>
            <person name="Rivas-Marin E."/>
            <person name="Kohn T."/>
            <person name="Peeters S.H."/>
            <person name="Heuer A."/>
            <person name="Rast P."/>
            <person name="Oberbeckmann S."/>
            <person name="Bunk B."/>
            <person name="Jeske O."/>
            <person name="Meyerdierks A."/>
            <person name="Storesund J.E."/>
            <person name="Kallscheuer N."/>
            <person name="Luecker S."/>
            <person name="Lage O.M."/>
            <person name="Pohl T."/>
            <person name="Merkel B.J."/>
            <person name="Hornburger P."/>
            <person name="Mueller R.-W."/>
            <person name="Bruemmer F."/>
            <person name="Labrenz M."/>
            <person name="Spormann A.M."/>
            <person name="Op den Camp H."/>
            <person name="Overmann J."/>
            <person name="Amann R."/>
            <person name="Jetten M.S.M."/>
            <person name="Mascher T."/>
            <person name="Medema M.H."/>
            <person name="Devos D.P."/>
            <person name="Kaster A.-K."/>
            <person name="Ovreas L."/>
            <person name="Rohde M."/>
            <person name="Galperin M.Y."/>
            <person name="Jogler C."/>
        </authorList>
    </citation>
    <scope>NUCLEOTIDE SEQUENCE [LARGE SCALE GENOMIC DNA]</scope>
    <source>
        <strain evidence="15 16">Mal4</strain>
    </source>
</reference>
<dbReference type="OrthoDB" id="9786919at2"/>
<evidence type="ECO:0000259" key="14">
    <source>
        <dbReference type="PROSITE" id="PS50885"/>
    </source>
</evidence>
<dbReference type="Gene3D" id="1.10.287.130">
    <property type="match status" value="1"/>
</dbReference>
<evidence type="ECO:0000256" key="2">
    <source>
        <dbReference type="ARBA" id="ARBA00004370"/>
    </source>
</evidence>
<dbReference type="InterPro" id="IPR050428">
    <property type="entry name" value="TCS_sensor_his_kinase"/>
</dbReference>
<comment type="subcellular location">
    <subcellularLocation>
        <location evidence="2">Membrane</location>
    </subcellularLocation>
</comment>